<gene>
    <name evidence="1" type="ORF">AK812_SmicGene17190</name>
</gene>
<dbReference type="Proteomes" id="UP000186817">
    <property type="component" value="Unassembled WGS sequence"/>
</dbReference>
<reference evidence="1 2" key="1">
    <citation type="submission" date="2016-02" db="EMBL/GenBank/DDBJ databases">
        <title>Genome analysis of coral dinoflagellate symbionts highlights evolutionary adaptations to a symbiotic lifestyle.</title>
        <authorList>
            <person name="Aranda M."/>
            <person name="Li Y."/>
            <person name="Liew Y.J."/>
            <person name="Baumgarten S."/>
            <person name="Simakov O."/>
            <person name="Wilson M."/>
            <person name="Piel J."/>
            <person name="Ashoor H."/>
            <person name="Bougouffa S."/>
            <person name="Bajic V.B."/>
            <person name="Ryu T."/>
            <person name="Ravasi T."/>
            <person name="Bayer T."/>
            <person name="Micklem G."/>
            <person name="Kim H."/>
            <person name="Bhak J."/>
            <person name="Lajeunesse T.C."/>
            <person name="Voolstra C.R."/>
        </authorList>
    </citation>
    <scope>NUCLEOTIDE SEQUENCE [LARGE SCALE GENOMIC DNA]</scope>
    <source>
        <strain evidence="1 2">CCMP2467</strain>
    </source>
</reference>
<organism evidence="1 2">
    <name type="scientific">Symbiodinium microadriaticum</name>
    <name type="common">Dinoflagellate</name>
    <name type="synonym">Zooxanthella microadriatica</name>
    <dbReference type="NCBI Taxonomy" id="2951"/>
    <lineage>
        <taxon>Eukaryota</taxon>
        <taxon>Sar</taxon>
        <taxon>Alveolata</taxon>
        <taxon>Dinophyceae</taxon>
        <taxon>Suessiales</taxon>
        <taxon>Symbiodiniaceae</taxon>
        <taxon>Symbiodinium</taxon>
    </lineage>
</organism>
<dbReference type="AlphaFoldDB" id="A0A1Q9DYC7"/>
<sequence length="124" mass="13812">MRHMAESPNVDRLTSLLKVLGEEWSQCPKGVSLQVGAGLGLMRKMLLAFCLLATLAVHSDSDVALFPPSARPQPFLPWPSWLVAVSERLVELTDLELSEPELMNSHLAMVKPSLPLMFYARRND</sequence>
<evidence type="ECO:0000313" key="1">
    <source>
        <dbReference type="EMBL" id="OLQ00191.1"/>
    </source>
</evidence>
<name>A0A1Q9DYC7_SYMMI</name>
<proteinExistence type="predicted"/>
<evidence type="ECO:0000313" key="2">
    <source>
        <dbReference type="Proteomes" id="UP000186817"/>
    </source>
</evidence>
<accession>A0A1Q9DYC7</accession>
<keyword evidence="2" id="KW-1185">Reference proteome</keyword>
<comment type="caution">
    <text evidence="1">The sequence shown here is derived from an EMBL/GenBank/DDBJ whole genome shotgun (WGS) entry which is preliminary data.</text>
</comment>
<protein>
    <submittedName>
        <fullName evidence="1">Uncharacterized protein</fullName>
    </submittedName>
</protein>
<dbReference type="EMBL" id="LSRX01000336">
    <property type="protein sequence ID" value="OLQ00191.1"/>
    <property type="molecule type" value="Genomic_DNA"/>
</dbReference>